<sequence length="418" mass="47932">MHKRMKALGDLIELHSPDVICFQEVTPSFYEIFRKSNWWKGYRCSISNGKAFPAAYFCMQLCKLPVKSYSSKPFHNSIMARELCIAEVELQPNTALVVATSHLESPCPSPPSWDQMFSKERIFQANEAVKFLDKNQNVIFCGDMNWDDKLDGPFPKPEGWLDAWTELRPGEIGYTYDTKSNTMLSGNRALQKRLDRFICKLKDFKISRIEMIGRDAIPGVSYTKEKKLCKLPVKSYSCKPFHNSIMGRELCIAEVQMQQPNTALVIATSHLESPCPRPPEWDQMYSNERVFQAKEAVKFLDNNSRNVIFCGDMNWNDELDGPFPKPEGWLDAWTELRPGEIGYTYDTKSNTMLTGKRAIQERLDRFLCKLKDFKISGIELIGRDAIPGLFYTNNKNLVLPVFPSDHFGLLLTICPSQI</sequence>
<dbReference type="CDD" id="cd09080">
    <property type="entry name" value="TDP2"/>
    <property type="match status" value="1"/>
</dbReference>
<keyword evidence="9" id="KW-0234">DNA repair</keyword>
<keyword evidence="7" id="KW-0378">Hydrolase</keyword>
<keyword evidence="5" id="KW-0479">Metal-binding</keyword>
<evidence type="ECO:0000259" key="11">
    <source>
        <dbReference type="Pfam" id="PF03372"/>
    </source>
</evidence>
<dbReference type="InterPro" id="IPR005135">
    <property type="entry name" value="Endo/exonuclease/phosphatase"/>
</dbReference>
<organism evidence="12 13">
    <name type="scientific">Erythranthe guttata</name>
    <name type="common">Yellow monkey flower</name>
    <name type="synonym">Mimulus guttatus</name>
    <dbReference type="NCBI Taxonomy" id="4155"/>
    <lineage>
        <taxon>Eukaryota</taxon>
        <taxon>Viridiplantae</taxon>
        <taxon>Streptophyta</taxon>
        <taxon>Embryophyta</taxon>
        <taxon>Tracheophyta</taxon>
        <taxon>Spermatophyta</taxon>
        <taxon>Magnoliopsida</taxon>
        <taxon>eudicotyledons</taxon>
        <taxon>Gunneridae</taxon>
        <taxon>Pentapetalae</taxon>
        <taxon>asterids</taxon>
        <taxon>lamiids</taxon>
        <taxon>Lamiales</taxon>
        <taxon>Phrymaceae</taxon>
        <taxon>Erythranthe</taxon>
    </lineage>
</organism>
<evidence type="ECO:0000256" key="6">
    <source>
        <dbReference type="ARBA" id="ARBA00022763"/>
    </source>
</evidence>
<evidence type="ECO:0000256" key="9">
    <source>
        <dbReference type="ARBA" id="ARBA00023204"/>
    </source>
</evidence>
<evidence type="ECO:0000256" key="10">
    <source>
        <dbReference type="ARBA" id="ARBA00023242"/>
    </source>
</evidence>
<comment type="cofactor">
    <cofactor evidence="2">
        <name>Mg(2+)</name>
        <dbReference type="ChEBI" id="CHEBI:18420"/>
    </cofactor>
</comment>
<dbReference type="FunFam" id="3.60.10.10:FF:000058">
    <property type="entry name" value="Tyrosyl-DNA phosphodiesterase 2"/>
    <property type="match status" value="2"/>
</dbReference>
<reference evidence="12 13" key="1">
    <citation type="journal article" date="2013" name="Proc. Natl. Acad. Sci. U.S.A.">
        <title>Fine-scale variation in meiotic recombination in Mimulus inferred from population shotgun sequencing.</title>
        <authorList>
            <person name="Hellsten U."/>
            <person name="Wright K.M."/>
            <person name="Jenkins J."/>
            <person name="Shu S."/>
            <person name="Yuan Y."/>
            <person name="Wessler S.R."/>
            <person name="Schmutz J."/>
            <person name="Willis J.H."/>
            <person name="Rokhsar D.S."/>
        </authorList>
    </citation>
    <scope>NUCLEOTIDE SEQUENCE [LARGE SCALE GENOMIC DNA]</scope>
    <source>
        <strain evidence="13">cv. DUN x IM62</strain>
    </source>
</reference>
<evidence type="ECO:0000256" key="4">
    <source>
        <dbReference type="ARBA" id="ARBA00022722"/>
    </source>
</evidence>
<dbReference type="GO" id="GO:0006302">
    <property type="term" value="P:double-strand break repair"/>
    <property type="evidence" value="ECO:0000318"/>
    <property type="project" value="GO_Central"/>
</dbReference>
<proteinExistence type="predicted"/>
<dbReference type="PANTHER" id="PTHR15822:SF4">
    <property type="entry name" value="TYROSYL-DNA PHOSPHODIESTERASE 2"/>
    <property type="match status" value="1"/>
</dbReference>
<keyword evidence="4" id="KW-0540">Nuclease</keyword>
<evidence type="ECO:0000256" key="3">
    <source>
        <dbReference type="ARBA" id="ARBA00004322"/>
    </source>
</evidence>
<evidence type="ECO:0000256" key="8">
    <source>
        <dbReference type="ARBA" id="ARBA00022842"/>
    </source>
</evidence>
<name>A0A022QGC9_ERYGU</name>
<keyword evidence="13" id="KW-1185">Reference proteome</keyword>
<feature type="domain" description="Endonuclease/exonuclease/phosphatase" evidence="11">
    <location>
        <begin position="276"/>
        <end position="406"/>
    </location>
</feature>
<evidence type="ECO:0000256" key="7">
    <source>
        <dbReference type="ARBA" id="ARBA00022801"/>
    </source>
</evidence>
<dbReference type="Gene3D" id="3.60.10.10">
    <property type="entry name" value="Endonuclease/exonuclease/phosphatase"/>
    <property type="match status" value="2"/>
</dbReference>
<keyword evidence="6" id="KW-0227">DNA damage</keyword>
<protein>
    <recommendedName>
        <fullName evidence="11">Endonuclease/exonuclease/phosphatase domain-containing protein</fullName>
    </recommendedName>
</protein>
<dbReference type="SUPFAM" id="SSF56219">
    <property type="entry name" value="DNase I-like"/>
    <property type="match status" value="2"/>
</dbReference>
<dbReference type="GO" id="GO:0046872">
    <property type="term" value="F:metal ion binding"/>
    <property type="evidence" value="ECO:0007669"/>
    <property type="project" value="UniProtKB-KW"/>
</dbReference>
<accession>A0A022QGC9</accession>
<feature type="domain" description="Endonuclease/exonuclease/phosphatase" evidence="11">
    <location>
        <begin position="2"/>
        <end position="206"/>
    </location>
</feature>
<dbReference type="GO" id="GO:0003697">
    <property type="term" value="F:single-stranded DNA binding"/>
    <property type="evidence" value="ECO:0000318"/>
    <property type="project" value="GO_Central"/>
</dbReference>
<evidence type="ECO:0000313" key="13">
    <source>
        <dbReference type="Proteomes" id="UP000030748"/>
    </source>
</evidence>
<evidence type="ECO:0000313" key="12">
    <source>
        <dbReference type="EMBL" id="EYU27772.1"/>
    </source>
</evidence>
<dbReference type="InterPro" id="IPR036691">
    <property type="entry name" value="Endo/exonu/phosph_ase_sf"/>
</dbReference>
<dbReference type="GO" id="GO:0070260">
    <property type="term" value="F:5'-tyrosyl-DNA phosphodiesterase activity"/>
    <property type="evidence" value="ECO:0000318"/>
    <property type="project" value="GO_Central"/>
</dbReference>
<dbReference type="STRING" id="4155.A0A022QGC9"/>
<dbReference type="EMBL" id="KI631456">
    <property type="protein sequence ID" value="EYU27772.1"/>
    <property type="molecule type" value="Genomic_DNA"/>
</dbReference>
<dbReference type="Pfam" id="PF03372">
    <property type="entry name" value="Exo_endo_phos"/>
    <property type="match status" value="2"/>
</dbReference>
<evidence type="ECO:0000256" key="2">
    <source>
        <dbReference type="ARBA" id="ARBA00001946"/>
    </source>
</evidence>
<dbReference type="Proteomes" id="UP000030748">
    <property type="component" value="Unassembled WGS sequence"/>
</dbReference>
<dbReference type="GO" id="GO:0005737">
    <property type="term" value="C:cytoplasm"/>
    <property type="evidence" value="ECO:0000318"/>
    <property type="project" value="GO_Central"/>
</dbReference>
<comment type="subcellular location">
    <subcellularLocation>
        <location evidence="3">Nucleus</location>
        <location evidence="3">PML body</location>
    </subcellularLocation>
</comment>
<gene>
    <name evidence="12" type="ORF">MIMGU_mgv1a007120mg</name>
</gene>
<dbReference type="InterPro" id="IPR051547">
    <property type="entry name" value="TDP2-like"/>
</dbReference>
<evidence type="ECO:0000256" key="1">
    <source>
        <dbReference type="ARBA" id="ARBA00001936"/>
    </source>
</evidence>
<comment type="cofactor">
    <cofactor evidence="1">
        <name>Mn(2+)</name>
        <dbReference type="ChEBI" id="CHEBI:29035"/>
    </cofactor>
</comment>
<dbReference type="GO" id="GO:0004518">
    <property type="term" value="F:nuclease activity"/>
    <property type="evidence" value="ECO:0007669"/>
    <property type="project" value="UniProtKB-KW"/>
</dbReference>
<evidence type="ECO:0000256" key="5">
    <source>
        <dbReference type="ARBA" id="ARBA00022723"/>
    </source>
</evidence>
<dbReference type="GO" id="GO:0016605">
    <property type="term" value="C:PML body"/>
    <property type="evidence" value="ECO:0000318"/>
    <property type="project" value="GO_Central"/>
</dbReference>
<keyword evidence="10" id="KW-0539">Nucleus</keyword>
<dbReference type="PANTHER" id="PTHR15822">
    <property type="entry name" value="TRAF AND TNF RECEPTOR-ASSOCIATED PROTEIN"/>
    <property type="match status" value="1"/>
</dbReference>
<dbReference type="AlphaFoldDB" id="A0A022QGC9"/>
<keyword evidence="8" id="KW-0460">Magnesium</keyword>